<evidence type="ECO:0000256" key="3">
    <source>
        <dbReference type="SAM" id="MobiDB-lite"/>
    </source>
</evidence>
<gene>
    <name evidence="4" type="ORF">CALCODRAFT_500735</name>
</gene>
<protein>
    <submittedName>
        <fullName evidence="4">NAD(P)-binding protein</fullName>
    </submittedName>
</protein>
<evidence type="ECO:0000313" key="4">
    <source>
        <dbReference type="EMBL" id="KZT53787.1"/>
    </source>
</evidence>
<dbReference type="PANTHER" id="PTHR43180">
    <property type="entry name" value="3-OXOACYL-(ACYL-CARRIER-PROTEIN) REDUCTASE (AFU_ORTHOLOGUE AFUA_6G11210)"/>
    <property type="match status" value="1"/>
</dbReference>
<feature type="compositionally biased region" description="Low complexity" evidence="3">
    <location>
        <begin position="24"/>
        <end position="35"/>
    </location>
</feature>
<reference evidence="4 5" key="1">
    <citation type="journal article" date="2016" name="Mol. Biol. Evol.">
        <title>Comparative Genomics of Early-Diverging Mushroom-Forming Fungi Provides Insights into the Origins of Lignocellulose Decay Capabilities.</title>
        <authorList>
            <person name="Nagy L.G."/>
            <person name="Riley R."/>
            <person name="Tritt A."/>
            <person name="Adam C."/>
            <person name="Daum C."/>
            <person name="Floudas D."/>
            <person name="Sun H."/>
            <person name="Yadav J.S."/>
            <person name="Pangilinan J."/>
            <person name="Larsson K.H."/>
            <person name="Matsuura K."/>
            <person name="Barry K."/>
            <person name="Labutti K."/>
            <person name="Kuo R."/>
            <person name="Ohm R.A."/>
            <person name="Bhattacharya S.S."/>
            <person name="Shirouzu T."/>
            <person name="Yoshinaga Y."/>
            <person name="Martin F.M."/>
            <person name="Grigoriev I.V."/>
            <person name="Hibbett D.S."/>
        </authorList>
    </citation>
    <scope>NUCLEOTIDE SEQUENCE [LARGE SCALE GENOMIC DNA]</scope>
    <source>
        <strain evidence="4 5">HHB12733</strain>
    </source>
</reference>
<feature type="region of interest" description="Disordered" evidence="3">
    <location>
        <begin position="1"/>
        <end position="39"/>
    </location>
</feature>
<dbReference type="Pfam" id="PF00106">
    <property type="entry name" value="adh_short"/>
    <property type="match status" value="1"/>
</dbReference>
<name>A0A165DY84_9BASI</name>
<comment type="similarity">
    <text evidence="1">Belongs to the short-chain dehydrogenases/reductases (SDR) family.</text>
</comment>
<organism evidence="4 5">
    <name type="scientific">Calocera cornea HHB12733</name>
    <dbReference type="NCBI Taxonomy" id="1353952"/>
    <lineage>
        <taxon>Eukaryota</taxon>
        <taxon>Fungi</taxon>
        <taxon>Dikarya</taxon>
        <taxon>Basidiomycota</taxon>
        <taxon>Agaricomycotina</taxon>
        <taxon>Dacrymycetes</taxon>
        <taxon>Dacrymycetales</taxon>
        <taxon>Dacrymycetaceae</taxon>
        <taxon>Calocera</taxon>
    </lineage>
</organism>
<keyword evidence="2" id="KW-0560">Oxidoreductase</keyword>
<dbReference type="PANTHER" id="PTHR43180:SF33">
    <property type="entry name" value="15-HYDROXYPROSTAGLANDIN DEHYDROGENASE [NAD(+)]-LIKE"/>
    <property type="match status" value="1"/>
</dbReference>
<dbReference type="AlphaFoldDB" id="A0A165DY84"/>
<proteinExistence type="inferred from homology"/>
<evidence type="ECO:0000256" key="1">
    <source>
        <dbReference type="ARBA" id="ARBA00006484"/>
    </source>
</evidence>
<dbReference type="EMBL" id="KV424029">
    <property type="protein sequence ID" value="KZT53787.1"/>
    <property type="molecule type" value="Genomic_DNA"/>
</dbReference>
<dbReference type="InParanoid" id="A0A165DY84"/>
<accession>A0A165DY84</accession>
<dbReference type="PRINTS" id="PR00081">
    <property type="entry name" value="GDHRDH"/>
</dbReference>
<keyword evidence="5" id="KW-1185">Reference proteome</keyword>
<dbReference type="SUPFAM" id="SSF51735">
    <property type="entry name" value="NAD(P)-binding Rossmann-fold domains"/>
    <property type="match status" value="1"/>
</dbReference>
<dbReference type="InterPro" id="IPR002347">
    <property type="entry name" value="SDR_fam"/>
</dbReference>
<dbReference type="STRING" id="1353952.A0A165DY84"/>
<dbReference type="OrthoDB" id="498125at2759"/>
<feature type="compositionally biased region" description="Low complexity" evidence="3">
    <location>
        <begin position="1"/>
        <end position="13"/>
    </location>
</feature>
<sequence length="265" mass="27969">MSPSQQQQQQQQQRLHTRPPHPPSSSQQPAASSQPRMAELTPSHALLSTLSGKHVLLTGGSNGIGASTVRLFASLGARVTFCDLDSARGRALAHELGPHSARFEQVDVTDYAAQHGMFARAVEHWGPPDVVVCNAGLPERGDIFSPSADLNKPPDLTVLDANLRAALYTARLALGFMRPPAGAGGALVLVSSVAGILESPGLWVYGPSKHGVVGMMRGLRSVALTEWGVAVNCICPWMTSESAASVSFLSLLLLFFAKRGSRGCG</sequence>
<dbReference type="GO" id="GO:0016491">
    <property type="term" value="F:oxidoreductase activity"/>
    <property type="evidence" value="ECO:0007669"/>
    <property type="project" value="UniProtKB-KW"/>
</dbReference>
<dbReference type="Gene3D" id="3.40.50.720">
    <property type="entry name" value="NAD(P)-binding Rossmann-like Domain"/>
    <property type="match status" value="1"/>
</dbReference>
<evidence type="ECO:0000256" key="2">
    <source>
        <dbReference type="ARBA" id="ARBA00023002"/>
    </source>
</evidence>
<dbReference type="InterPro" id="IPR036291">
    <property type="entry name" value="NAD(P)-bd_dom_sf"/>
</dbReference>
<evidence type="ECO:0000313" key="5">
    <source>
        <dbReference type="Proteomes" id="UP000076842"/>
    </source>
</evidence>
<dbReference type="Proteomes" id="UP000076842">
    <property type="component" value="Unassembled WGS sequence"/>
</dbReference>